<evidence type="ECO:0000313" key="2">
    <source>
        <dbReference type="EMBL" id="KAI3928113.1"/>
    </source>
</evidence>
<feature type="region of interest" description="Disordered" evidence="1">
    <location>
        <begin position="1"/>
        <end position="28"/>
    </location>
</feature>
<proteinExistence type="predicted"/>
<reference evidence="2" key="1">
    <citation type="submission" date="2022-04" db="EMBL/GenBank/DDBJ databases">
        <title>A functionally conserved STORR gene fusion in Papaver species that diverged 16.8 million years ago.</title>
        <authorList>
            <person name="Catania T."/>
        </authorList>
    </citation>
    <scope>NUCLEOTIDE SEQUENCE</scope>
    <source>
        <strain evidence="2">S-188037</strain>
    </source>
</reference>
<dbReference type="EMBL" id="JAJJMB010007708">
    <property type="protein sequence ID" value="KAI3928113.1"/>
    <property type="molecule type" value="Genomic_DNA"/>
</dbReference>
<accession>A0AAD4SX75</accession>
<comment type="caution">
    <text evidence="2">The sequence shown here is derived from an EMBL/GenBank/DDBJ whole genome shotgun (WGS) entry which is preliminary data.</text>
</comment>
<name>A0AAD4SX75_9MAGN</name>
<sequence>MHPLSCGRLRNFSPSSSPGRSPMRYDSSTGNALIEEHMHGFKVNFNKKSKVLSFLSKLLQNDHEARSKFKEISEDAKCYAIGNKDLAALFVHTPTSELKSGIRAWLVKNFEFLSVTEGDGIPRTDGKLELLSTAIVDGWMTGLGTALAPDTDALGQLLSEYSKQVYASHLRCLKESAGTLAKRKANKAVQVANLRSELESVDSKRREILQQLRNDTSLLRLDEGSVPIRHPSNAAADARLASLIRLDGYRETI</sequence>
<keyword evidence="3" id="KW-1185">Reference proteome</keyword>
<dbReference type="AlphaFoldDB" id="A0AAD4SX75"/>
<gene>
    <name evidence="2" type="ORF">MKW98_023714</name>
</gene>
<dbReference type="Proteomes" id="UP001202328">
    <property type="component" value="Unassembled WGS sequence"/>
</dbReference>
<organism evidence="2 3">
    <name type="scientific">Papaver atlanticum</name>
    <dbReference type="NCBI Taxonomy" id="357466"/>
    <lineage>
        <taxon>Eukaryota</taxon>
        <taxon>Viridiplantae</taxon>
        <taxon>Streptophyta</taxon>
        <taxon>Embryophyta</taxon>
        <taxon>Tracheophyta</taxon>
        <taxon>Spermatophyta</taxon>
        <taxon>Magnoliopsida</taxon>
        <taxon>Ranunculales</taxon>
        <taxon>Papaveraceae</taxon>
        <taxon>Papaveroideae</taxon>
        <taxon>Papaver</taxon>
    </lineage>
</organism>
<evidence type="ECO:0000313" key="3">
    <source>
        <dbReference type="Proteomes" id="UP001202328"/>
    </source>
</evidence>
<evidence type="ECO:0000256" key="1">
    <source>
        <dbReference type="SAM" id="MobiDB-lite"/>
    </source>
</evidence>
<protein>
    <submittedName>
        <fullName evidence="2">Uncharacterized protein</fullName>
    </submittedName>
</protein>
<feature type="compositionally biased region" description="Low complexity" evidence="1">
    <location>
        <begin position="13"/>
        <end position="22"/>
    </location>
</feature>